<dbReference type="InterPro" id="IPR051908">
    <property type="entry name" value="Ribosomal_N-acetyltransferase"/>
</dbReference>
<name>A0A411WW72_9BURK</name>
<dbReference type="InterPro" id="IPR000182">
    <property type="entry name" value="GNAT_dom"/>
</dbReference>
<accession>A0A411WW72</accession>
<dbReference type="Gene3D" id="3.40.630.30">
    <property type="match status" value="1"/>
</dbReference>
<gene>
    <name evidence="3" type="ORF">EYF70_09420</name>
    <name evidence="2" type="ORF">GCM10007387_32130</name>
</gene>
<reference evidence="3 4" key="2">
    <citation type="submission" date="2019-02" db="EMBL/GenBank/DDBJ databases">
        <title>Draft Genome Sequences of Six Type Strains of the Genus Massilia.</title>
        <authorList>
            <person name="Miess H."/>
            <person name="Frediansyhah A."/>
            <person name="Gross H."/>
        </authorList>
    </citation>
    <scope>NUCLEOTIDE SEQUENCE [LARGE SCALE GENOMIC DNA]</scope>
    <source>
        <strain evidence="3 4">DSM 17472</strain>
    </source>
</reference>
<dbReference type="RefSeq" id="WP_131145167.1">
    <property type="nucleotide sequence ID" value="NZ_BMWV01000007.1"/>
</dbReference>
<evidence type="ECO:0000313" key="5">
    <source>
        <dbReference type="Proteomes" id="UP000628442"/>
    </source>
</evidence>
<reference evidence="2" key="1">
    <citation type="journal article" date="2014" name="Int. J. Syst. Evol. Microbiol.">
        <title>Complete genome sequence of Corynebacterium casei LMG S-19264T (=DSM 44701T), isolated from a smear-ripened cheese.</title>
        <authorList>
            <consortium name="US DOE Joint Genome Institute (JGI-PGF)"/>
            <person name="Walter F."/>
            <person name="Albersmeier A."/>
            <person name="Kalinowski J."/>
            <person name="Ruckert C."/>
        </authorList>
    </citation>
    <scope>NUCLEOTIDE SEQUENCE</scope>
    <source>
        <strain evidence="2">KCTC 12343</strain>
    </source>
</reference>
<dbReference type="EMBL" id="BMWV01000007">
    <property type="protein sequence ID" value="GGY47634.1"/>
    <property type="molecule type" value="Genomic_DNA"/>
</dbReference>
<dbReference type="GO" id="GO:1990189">
    <property type="term" value="F:protein N-terminal-serine acetyltransferase activity"/>
    <property type="evidence" value="ECO:0007669"/>
    <property type="project" value="TreeGrafter"/>
</dbReference>
<reference evidence="2" key="3">
    <citation type="submission" date="2022-12" db="EMBL/GenBank/DDBJ databases">
        <authorList>
            <person name="Sun Q."/>
            <person name="Kim S."/>
        </authorList>
    </citation>
    <scope>NUCLEOTIDE SEQUENCE</scope>
    <source>
        <strain evidence="2">KCTC 12343</strain>
    </source>
</reference>
<dbReference type="PANTHER" id="PTHR43441">
    <property type="entry name" value="RIBOSOMAL-PROTEIN-SERINE ACETYLTRANSFERASE"/>
    <property type="match status" value="1"/>
</dbReference>
<dbReference type="Proteomes" id="UP000628442">
    <property type="component" value="Unassembled WGS sequence"/>
</dbReference>
<dbReference type="EMBL" id="CP036401">
    <property type="protein sequence ID" value="QBI01041.1"/>
    <property type="molecule type" value="Genomic_DNA"/>
</dbReference>
<dbReference type="SUPFAM" id="SSF55729">
    <property type="entry name" value="Acyl-CoA N-acyltransferases (Nat)"/>
    <property type="match status" value="1"/>
</dbReference>
<dbReference type="OrthoDB" id="5292292at2"/>
<dbReference type="PANTHER" id="PTHR43441:SF10">
    <property type="entry name" value="ACETYLTRANSFERASE"/>
    <property type="match status" value="1"/>
</dbReference>
<sequence>MTQLRTADFLLRPLVPADAPALAAAVRESADTVGKWMGWAHPAYGLSDAEEWIAHCAAARRDGVSHEFGIFRAEGEVLLGAAGLNQFNRINAFCNLGYWLRQSAQRQGAGLAAVHLLARHAFEQLGQHRVEIIVAEGNAASLGLARKAGALHECLARNRVQLHGRPHPAHVLSLVPETPAERSMS</sequence>
<evidence type="ECO:0000259" key="1">
    <source>
        <dbReference type="PROSITE" id="PS51186"/>
    </source>
</evidence>
<organism evidence="2 5">
    <name type="scientific">Pseudoduganella albidiflava</name>
    <dbReference type="NCBI Taxonomy" id="321983"/>
    <lineage>
        <taxon>Bacteria</taxon>
        <taxon>Pseudomonadati</taxon>
        <taxon>Pseudomonadota</taxon>
        <taxon>Betaproteobacteria</taxon>
        <taxon>Burkholderiales</taxon>
        <taxon>Oxalobacteraceae</taxon>
        <taxon>Telluria group</taxon>
        <taxon>Pseudoduganella</taxon>
    </lineage>
</organism>
<dbReference type="AlphaFoldDB" id="A0A411WW72"/>
<keyword evidence="4" id="KW-1185">Reference proteome</keyword>
<dbReference type="Proteomes" id="UP000292307">
    <property type="component" value="Chromosome"/>
</dbReference>
<protein>
    <submittedName>
        <fullName evidence="2 3">Acetyltransferase</fullName>
    </submittedName>
</protein>
<dbReference type="Pfam" id="PF13302">
    <property type="entry name" value="Acetyltransf_3"/>
    <property type="match status" value="1"/>
</dbReference>
<evidence type="ECO:0000313" key="2">
    <source>
        <dbReference type="EMBL" id="GGY47634.1"/>
    </source>
</evidence>
<evidence type="ECO:0000313" key="3">
    <source>
        <dbReference type="EMBL" id="QBI01041.1"/>
    </source>
</evidence>
<feature type="domain" description="N-acetyltransferase" evidence="1">
    <location>
        <begin position="9"/>
        <end position="181"/>
    </location>
</feature>
<proteinExistence type="predicted"/>
<dbReference type="GO" id="GO:0005737">
    <property type="term" value="C:cytoplasm"/>
    <property type="evidence" value="ECO:0007669"/>
    <property type="project" value="TreeGrafter"/>
</dbReference>
<dbReference type="PROSITE" id="PS51186">
    <property type="entry name" value="GNAT"/>
    <property type="match status" value="1"/>
</dbReference>
<dbReference type="GO" id="GO:0008999">
    <property type="term" value="F:protein-N-terminal-alanine acetyltransferase activity"/>
    <property type="evidence" value="ECO:0007669"/>
    <property type="project" value="TreeGrafter"/>
</dbReference>
<dbReference type="InterPro" id="IPR016181">
    <property type="entry name" value="Acyl_CoA_acyltransferase"/>
</dbReference>
<evidence type="ECO:0000313" key="4">
    <source>
        <dbReference type="Proteomes" id="UP000292307"/>
    </source>
</evidence>